<keyword evidence="2" id="KW-0479">Metal-binding</keyword>
<dbReference type="InterPro" id="IPR004559">
    <property type="entry name" value="HemW-like"/>
</dbReference>
<keyword evidence="2" id="KW-0143">Chaperone</keyword>
<feature type="domain" description="Radical SAM core" evidence="3">
    <location>
        <begin position="13"/>
        <end position="247"/>
    </location>
</feature>
<dbReference type="InterPro" id="IPR007197">
    <property type="entry name" value="rSAM"/>
</dbReference>
<dbReference type="GO" id="GO:0051539">
    <property type="term" value="F:4 iron, 4 sulfur cluster binding"/>
    <property type="evidence" value="ECO:0007669"/>
    <property type="project" value="UniProtKB-UniRule"/>
</dbReference>
<gene>
    <name evidence="4" type="primary">hemW</name>
    <name evidence="4" type="ORF">EHS15_16460</name>
</gene>
<dbReference type="Pfam" id="PF04055">
    <property type="entry name" value="Radical_SAM"/>
    <property type="match status" value="1"/>
</dbReference>
<comment type="caution">
    <text evidence="4">The sequence shown here is derived from an EMBL/GenBank/DDBJ whole genome shotgun (WGS) entry which is preliminary data.</text>
</comment>
<dbReference type="SMART" id="SM00729">
    <property type="entry name" value="Elp3"/>
    <property type="match status" value="1"/>
</dbReference>
<dbReference type="GO" id="GO:0046872">
    <property type="term" value="F:metal ion binding"/>
    <property type="evidence" value="ECO:0007669"/>
    <property type="project" value="UniProtKB-UniRule"/>
</dbReference>
<evidence type="ECO:0000259" key="3">
    <source>
        <dbReference type="PROSITE" id="PS51918"/>
    </source>
</evidence>
<keyword evidence="2" id="KW-0004">4Fe-4S</keyword>
<keyword evidence="2" id="KW-0349">Heme</keyword>
<dbReference type="InterPro" id="IPR058240">
    <property type="entry name" value="rSAM_sf"/>
</dbReference>
<evidence type="ECO:0000256" key="1">
    <source>
        <dbReference type="ARBA" id="ARBA00006100"/>
    </source>
</evidence>
<reference evidence="4" key="1">
    <citation type="journal article" date="2019" name="PLoS Negl. Trop. Dis.">
        <title>Revisiting the worldwide diversity of Leptospira species in the environment.</title>
        <authorList>
            <person name="Vincent A.T."/>
            <person name="Schiettekatte O."/>
            <person name="Bourhy P."/>
            <person name="Veyrier F.J."/>
            <person name="Picardeau M."/>
        </authorList>
    </citation>
    <scope>NUCLEOTIDE SEQUENCE [LARGE SCALE GENOMIC DNA]</scope>
    <source>
        <strain evidence="4">201300427</strain>
    </source>
</reference>
<dbReference type="OrthoDB" id="9808022at2"/>
<dbReference type="NCBIfam" id="TIGR00539">
    <property type="entry name" value="hemN_rel"/>
    <property type="match status" value="1"/>
</dbReference>
<keyword evidence="2" id="KW-0408">Iron</keyword>
<comment type="function">
    <text evidence="2">Probably acts as a heme chaperone, transferring heme to an unknown acceptor. Binds one molecule of heme per monomer, possibly covalently. Binds 1 [4Fe-4S] cluster. The cluster is coordinated with 3 cysteines and an exchangeable S-adenosyl-L-methionine.</text>
</comment>
<organism evidence="4 5">
    <name type="scientific">Leptospira idonii</name>
    <dbReference type="NCBI Taxonomy" id="1193500"/>
    <lineage>
        <taxon>Bacteria</taxon>
        <taxon>Pseudomonadati</taxon>
        <taxon>Spirochaetota</taxon>
        <taxon>Spirochaetia</taxon>
        <taxon>Leptospirales</taxon>
        <taxon>Leptospiraceae</taxon>
        <taxon>Leptospira</taxon>
    </lineage>
</organism>
<comment type="similarity">
    <text evidence="1">Belongs to the anaerobic coproporphyrinogen-III oxidase family. HemW subfamily.</text>
</comment>
<accession>A0A4R9LUQ9</accession>
<keyword evidence="2" id="KW-0411">Iron-sulfur</keyword>
<dbReference type="Proteomes" id="UP000298058">
    <property type="component" value="Unassembled WGS sequence"/>
</dbReference>
<keyword evidence="2" id="KW-0963">Cytoplasm</keyword>
<keyword evidence="2" id="KW-0949">S-adenosyl-L-methionine</keyword>
<comment type="subcellular location">
    <subcellularLocation>
        <location evidence="2">Cytoplasm</location>
    </subcellularLocation>
</comment>
<dbReference type="PANTHER" id="PTHR13932">
    <property type="entry name" value="COPROPORPHYRINIGEN III OXIDASE"/>
    <property type="match status" value="1"/>
</dbReference>
<dbReference type="SFLD" id="SFLDF00562">
    <property type="entry name" value="HemN-like__clustered_with_heat"/>
    <property type="match status" value="1"/>
</dbReference>
<dbReference type="EMBL" id="RQHW01000065">
    <property type="protein sequence ID" value="TGN17622.1"/>
    <property type="molecule type" value="Genomic_DNA"/>
</dbReference>
<protein>
    <recommendedName>
        <fullName evidence="2">Heme chaperone HemW</fullName>
    </recommendedName>
</protein>
<evidence type="ECO:0000313" key="4">
    <source>
        <dbReference type="EMBL" id="TGN17622.1"/>
    </source>
</evidence>
<dbReference type="PANTHER" id="PTHR13932:SF5">
    <property type="entry name" value="RADICAL S-ADENOSYL METHIONINE DOMAIN-CONTAINING PROTEIN 1, MITOCHONDRIAL"/>
    <property type="match status" value="1"/>
</dbReference>
<dbReference type="SFLD" id="SFLDG01065">
    <property type="entry name" value="anaerobic_coproporphyrinogen-I"/>
    <property type="match status" value="1"/>
</dbReference>
<dbReference type="GO" id="GO:0004109">
    <property type="term" value="F:coproporphyrinogen oxidase activity"/>
    <property type="evidence" value="ECO:0007669"/>
    <property type="project" value="InterPro"/>
</dbReference>
<evidence type="ECO:0000256" key="2">
    <source>
        <dbReference type="RuleBase" id="RU364116"/>
    </source>
</evidence>
<dbReference type="SUPFAM" id="SSF102114">
    <property type="entry name" value="Radical SAM enzymes"/>
    <property type="match status" value="1"/>
</dbReference>
<dbReference type="AlphaFoldDB" id="A0A4R9LUQ9"/>
<dbReference type="InterPro" id="IPR023404">
    <property type="entry name" value="rSAM_horseshoe"/>
</dbReference>
<evidence type="ECO:0000313" key="5">
    <source>
        <dbReference type="Proteomes" id="UP000298058"/>
    </source>
</evidence>
<dbReference type="InterPro" id="IPR006638">
    <property type="entry name" value="Elp3/MiaA/NifB-like_rSAM"/>
</dbReference>
<dbReference type="SFLD" id="SFLDS00029">
    <property type="entry name" value="Radical_SAM"/>
    <property type="match status" value="1"/>
</dbReference>
<dbReference type="SFLD" id="SFLDG01082">
    <property type="entry name" value="B12-binding_domain_containing"/>
    <property type="match status" value="1"/>
</dbReference>
<keyword evidence="5" id="KW-1185">Reference proteome</keyword>
<sequence>MNSISTQVSRPLQARKGYMGIYIHYPFCYQKCDYCDFYSEGIGPGKSDIEQELFDTYKKEFFLRLENSADLRDRKIDTIFMGGGTPSKASAENWNNLLSFFKKELNVTEDVEISLEANPEDLSSEFLIGLKQAGINRLNVGVQTRNHKDLHFLGRHYEKDKYEKIGEILSQSPIERVGIDLMYGMPDSNEDDFWKDLEYFTNLQLKHISLYSLTLEKGTAYSRNVKDKKTKAPNEEMQREILELLPRKMQDLGYIWYEVSNYCKENEFSRHNLKYWTYEPYLGLGPGAHGFLDNKRYGNPRNSSAYLKKPGAAVSEPVSPREEIALSLFRLFLPISLPSYLDAFLQKDKEQILKIISRFKERDLCEWDGNTFQWKQNALFLLDDLILELVSES</sequence>
<dbReference type="RefSeq" id="WP_135761680.1">
    <property type="nucleotide sequence ID" value="NZ_RQHW01000065.1"/>
</dbReference>
<dbReference type="Gene3D" id="3.80.30.20">
    <property type="entry name" value="tm_1862 like domain"/>
    <property type="match status" value="1"/>
</dbReference>
<dbReference type="InterPro" id="IPR034505">
    <property type="entry name" value="Coproporphyrinogen-III_oxidase"/>
</dbReference>
<dbReference type="PROSITE" id="PS51918">
    <property type="entry name" value="RADICAL_SAM"/>
    <property type="match status" value="1"/>
</dbReference>
<proteinExistence type="inferred from homology"/>
<name>A0A4R9LUQ9_9LEPT</name>
<dbReference type="GO" id="GO:0005737">
    <property type="term" value="C:cytoplasm"/>
    <property type="evidence" value="ECO:0007669"/>
    <property type="project" value="UniProtKB-SubCell"/>
</dbReference>
<dbReference type="GO" id="GO:0006779">
    <property type="term" value="P:porphyrin-containing compound biosynthetic process"/>
    <property type="evidence" value="ECO:0007669"/>
    <property type="project" value="InterPro"/>
</dbReference>